<evidence type="ECO:0000256" key="3">
    <source>
        <dbReference type="ARBA" id="ARBA00023163"/>
    </source>
</evidence>
<keyword evidence="2 4" id="KW-0238">DNA-binding</keyword>
<dbReference type="Pfam" id="PF17932">
    <property type="entry name" value="TetR_C_24"/>
    <property type="match status" value="1"/>
</dbReference>
<dbReference type="PRINTS" id="PR00455">
    <property type="entry name" value="HTHTETR"/>
</dbReference>
<organism evidence="6">
    <name type="scientific">Sinomonas puerhi</name>
    <dbReference type="NCBI Taxonomy" id="3238584"/>
    <lineage>
        <taxon>Bacteria</taxon>
        <taxon>Bacillati</taxon>
        <taxon>Actinomycetota</taxon>
        <taxon>Actinomycetes</taxon>
        <taxon>Micrococcales</taxon>
        <taxon>Micrococcaceae</taxon>
        <taxon>Sinomonas</taxon>
    </lineage>
</organism>
<evidence type="ECO:0000256" key="2">
    <source>
        <dbReference type="ARBA" id="ARBA00023125"/>
    </source>
</evidence>
<dbReference type="GO" id="GO:0003700">
    <property type="term" value="F:DNA-binding transcription factor activity"/>
    <property type="evidence" value="ECO:0007669"/>
    <property type="project" value="TreeGrafter"/>
</dbReference>
<evidence type="ECO:0000256" key="4">
    <source>
        <dbReference type="PROSITE-ProRule" id="PRU00335"/>
    </source>
</evidence>
<feature type="domain" description="HTH tetR-type" evidence="5">
    <location>
        <begin position="7"/>
        <end position="67"/>
    </location>
</feature>
<evidence type="ECO:0000259" key="5">
    <source>
        <dbReference type="PROSITE" id="PS50977"/>
    </source>
</evidence>
<dbReference type="AlphaFoldDB" id="A0AB39L686"/>
<proteinExistence type="predicted"/>
<dbReference type="RefSeq" id="WP_307956974.1">
    <property type="nucleotide sequence ID" value="NZ_CP163302.1"/>
</dbReference>
<dbReference type="KEGG" id="spue:AB5L97_02135"/>
<evidence type="ECO:0000313" key="6">
    <source>
        <dbReference type="EMBL" id="XDP45839.1"/>
    </source>
</evidence>
<dbReference type="InterPro" id="IPR041490">
    <property type="entry name" value="KstR2_TetR_C"/>
</dbReference>
<gene>
    <name evidence="6" type="ORF">AB5L97_02135</name>
</gene>
<dbReference type="InterPro" id="IPR036271">
    <property type="entry name" value="Tet_transcr_reg_TetR-rel_C_sf"/>
</dbReference>
<evidence type="ECO:0000256" key="1">
    <source>
        <dbReference type="ARBA" id="ARBA00023015"/>
    </source>
</evidence>
<accession>A0AB39L686</accession>
<dbReference type="SUPFAM" id="SSF46689">
    <property type="entry name" value="Homeodomain-like"/>
    <property type="match status" value="1"/>
</dbReference>
<keyword evidence="3" id="KW-0804">Transcription</keyword>
<protein>
    <submittedName>
        <fullName evidence="6">TetR/AcrR family transcriptional regulator</fullName>
    </submittedName>
</protein>
<dbReference type="PANTHER" id="PTHR30055">
    <property type="entry name" value="HTH-TYPE TRANSCRIPTIONAL REGULATOR RUTR"/>
    <property type="match status" value="1"/>
</dbReference>
<name>A0AB39L686_9MICC</name>
<feature type="DNA-binding region" description="H-T-H motif" evidence="4">
    <location>
        <begin position="30"/>
        <end position="49"/>
    </location>
</feature>
<sequence length="213" mass="23576">MPATTERRTADAIREEAAKLFFERGYNATSLRDVAAAVGLKVGSLYNHIESKEDLLLQIMGGIIDDLLEQARQALAEATGDAVDRLQAVLGAHLRLHTERAQTVFIGNTELRSLSPDAHQKIVDKRREFELFLRGLVEDAGRAGLADLIDVRIHVYSFVAQATHIASWYQPGRGKSLDEILRDYTKLALRELGVSDADERVDRQYAASAHPAA</sequence>
<dbReference type="PANTHER" id="PTHR30055:SF234">
    <property type="entry name" value="HTH-TYPE TRANSCRIPTIONAL REGULATOR BETI"/>
    <property type="match status" value="1"/>
</dbReference>
<dbReference type="PROSITE" id="PS50977">
    <property type="entry name" value="HTH_TETR_2"/>
    <property type="match status" value="1"/>
</dbReference>
<dbReference type="EMBL" id="CP163302">
    <property type="protein sequence ID" value="XDP45839.1"/>
    <property type="molecule type" value="Genomic_DNA"/>
</dbReference>
<keyword evidence="1" id="KW-0805">Transcription regulation</keyword>
<dbReference type="InterPro" id="IPR001647">
    <property type="entry name" value="HTH_TetR"/>
</dbReference>
<dbReference type="SUPFAM" id="SSF48498">
    <property type="entry name" value="Tetracyclin repressor-like, C-terminal domain"/>
    <property type="match status" value="1"/>
</dbReference>
<dbReference type="GO" id="GO:0000976">
    <property type="term" value="F:transcription cis-regulatory region binding"/>
    <property type="evidence" value="ECO:0007669"/>
    <property type="project" value="TreeGrafter"/>
</dbReference>
<dbReference type="Gene3D" id="1.10.357.10">
    <property type="entry name" value="Tetracycline Repressor, domain 2"/>
    <property type="match status" value="1"/>
</dbReference>
<dbReference type="InterPro" id="IPR050109">
    <property type="entry name" value="HTH-type_TetR-like_transc_reg"/>
</dbReference>
<dbReference type="InterPro" id="IPR009057">
    <property type="entry name" value="Homeodomain-like_sf"/>
</dbReference>
<reference evidence="6" key="1">
    <citation type="submission" date="2024-07" db="EMBL/GenBank/DDBJ databases">
        <authorList>
            <person name="fu j."/>
        </authorList>
    </citation>
    <scope>NUCLEOTIDE SEQUENCE</scope>
    <source>
        <strain evidence="6">P10A9</strain>
    </source>
</reference>
<dbReference type="Pfam" id="PF00440">
    <property type="entry name" value="TetR_N"/>
    <property type="match status" value="1"/>
</dbReference>